<dbReference type="AlphaFoldDB" id="A0A916XC66"/>
<evidence type="ECO:0000259" key="2">
    <source>
        <dbReference type="PROSITE" id="PS50914"/>
    </source>
</evidence>
<dbReference type="Gene3D" id="3.30.1340.30">
    <property type="match status" value="3"/>
</dbReference>
<dbReference type="SMART" id="SM00749">
    <property type="entry name" value="BON"/>
    <property type="match status" value="2"/>
</dbReference>
<protein>
    <submittedName>
        <fullName evidence="3">Tri-BON domain-containing protein</fullName>
    </submittedName>
</protein>
<proteinExistence type="predicted"/>
<organism evidence="3 4">
    <name type="scientific">Undibacterium terreum</name>
    <dbReference type="NCBI Taxonomy" id="1224302"/>
    <lineage>
        <taxon>Bacteria</taxon>
        <taxon>Pseudomonadati</taxon>
        <taxon>Pseudomonadota</taxon>
        <taxon>Betaproteobacteria</taxon>
        <taxon>Burkholderiales</taxon>
        <taxon>Oxalobacteraceae</taxon>
        <taxon>Undibacterium</taxon>
    </lineage>
</organism>
<dbReference type="Proteomes" id="UP000637423">
    <property type="component" value="Unassembled WGS sequence"/>
</dbReference>
<dbReference type="InterPro" id="IPR014004">
    <property type="entry name" value="Transpt-assoc_nodulatn_dom_bac"/>
</dbReference>
<dbReference type="RefSeq" id="WP_188564632.1">
    <property type="nucleotide sequence ID" value="NZ_BMED01000001.1"/>
</dbReference>
<reference evidence="3" key="1">
    <citation type="journal article" date="2014" name="Int. J. Syst. Evol. Microbiol.">
        <title>Complete genome sequence of Corynebacterium casei LMG S-19264T (=DSM 44701T), isolated from a smear-ripened cheese.</title>
        <authorList>
            <consortium name="US DOE Joint Genome Institute (JGI-PGF)"/>
            <person name="Walter F."/>
            <person name="Albersmeier A."/>
            <person name="Kalinowski J."/>
            <person name="Ruckert C."/>
        </authorList>
    </citation>
    <scope>NUCLEOTIDE SEQUENCE</scope>
    <source>
        <strain evidence="3">CGMCC 1.10998</strain>
    </source>
</reference>
<comment type="caution">
    <text evidence="3">The sequence shown here is derived from an EMBL/GenBank/DDBJ whole genome shotgun (WGS) entry which is preliminary data.</text>
</comment>
<dbReference type="EMBL" id="BMED01000001">
    <property type="protein sequence ID" value="GGC63171.1"/>
    <property type="molecule type" value="Genomic_DNA"/>
</dbReference>
<gene>
    <name evidence="3" type="ORF">GCM10011396_07650</name>
</gene>
<feature type="domain" description="BON" evidence="2">
    <location>
        <begin position="3"/>
        <end position="71"/>
    </location>
</feature>
<feature type="domain" description="BON" evidence="2">
    <location>
        <begin position="78"/>
        <end position="146"/>
    </location>
</feature>
<dbReference type="PROSITE" id="PS50914">
    <property type="entry name" value="BON"/>
    <property type="match status" value="3"/>
</dbReference>
<name>A0A916XC66_9BURK</name>
<reference evidence="3" key="2">
    <citation type="submission" date="2020-09" db="EMBL/GenBank/DDBJ databases">
        <authorList>
            <person name="Sun Q."/>
            <person name="Zhou Y."/>
        </authorList>
    </citation>
    <scope>NUCLEOTIDE SEQUENCE</scope>
    <source>
        <strain evidence="3">CGMCC 1.10998</strain>
    </source>
</reference>
<sequence>MKTDMQVQEDVIAELKWEPSVNAALIGVEVKDGIVTLAGHVDSYAEKHETVRAVQRVAGVKAVAVEIDVALPGASVRHDADIARSAENVLQWTTYLPRDCVKVVVENGWITLTGEVGLEYQKRAAGDAVRHLLGVTGAVNDIVVKPSVSAISIKADIDASLKRRAKADAQGIQVDVDGSDVTLTGVVHSWAERDMVNHSAWGTPGVRNVVDRLLVSNI</sequence>
<keyword evidence="4" id="KW-1185">Reference proteome</keyword>
<accession>A0A916XC66</accession>
<dbReference type="InterPro" id="IPR007055">
    <property type="entry name" value="BON_dom"/>
</dbReference>
<dbReference type="PANTHER" id="PTHR34606:SF4">
    <property type="entry name" value="OUTER MEMBRANE LIPOPROTEIN DOLP"/>
    <property type="match status" value="1"/>
</dbReference>
<evidence type="ECO:0000313" key="4">
    <source>
        <dbReference type="Proteomes" id="UP000637423"/>
    </source>
</evidence>
<dbReference type="PANTHER" id="PTHR34606">
    <property type="entry name" value="BON DOMAIN-CONTAINING PROTEIN"/>
    <property type="match status" value="1"/>
</dbReference>
<evidence type="ECO:0000256" key="1">
    <source>
        <dbReference type="ARBA" id="ARBA00022729"/>
    </source>
</evidence>
<dbReference type="InterPro" id="IPR051686">
    <property type="entry name" value="Lipoprotein_DolP"/>
</dbReference>
<dbReference type="Pfam" id="PF04972">
    <property type="entry name" value="BON"/>
    <property type="match status" value="3"/>
</dbReference>
<feature type="domain" description="BON" evidence="2">
    <location>
        <begin position="149"/>
        <end position="217"/>
    </location>
</feature>
<keyword evidence="1" id="KW-0732">Signal</keyword>
<evidence type="ECO:0000313" key="3">
    <source>
        <dbReference type="EMBL" id="GGC63171.1"/>
    </source>
</evidence>